<dbReference type="InterPro" id="IPR006597">
    <property type="entry name" value="Sel1-like"/>
</dbReference>
<evidence type="ECO:0008006" key="5">
    <source>
        <dbReference type="Google" id="ProtNLM"/>
    </source>
</evidence>
<evidence type="ECO:0000313" key="4">
    <source>
        <dbReference type="Proteomes" id="UP000812966"/>
    </source>
</evidence>
<dbReference type="InterPro" id="IPR050767">
    <property type="entry name" value="Sel1_AlgK"/>
</dbReference>
<feature type="region of interest" description="Disordered" evidence="2">
    <location>
        <begin position="618"/>
        <end position="644"/>
    </location>
</feature>
<name>A0A8K0JM31_9TREE</name>
<sequence>MSENTSDAASQYLLGFLYASGLKGVEQDQSRALLYYTFAAIQGLPEAEMTLGFRYWMGIGVKEDCMRALDWYESVAHKAYANFISGPPGGKTLPLSPTRLSDLAGGVYGMGASVASTGHLAKRPAIKAANSLAGGENFDDVLQYYQYHSDRNHHEYSVILGRIHYVGSVYSVPGGVASGAEAVGETVQSYKLASYYFTRAAHAYWGPEVPKLDPKTGGLPPAGIAAAYLGRMYLRGEGVEQDFVMARMWLKRSSDLGEKEGHNLLGIMYRDGLGVPINIGSAKAYFQAAAQMELAEAKVHLGKFAATSNNQVEGEPKSMAHYTWALGNGNPFEAFYHLGLIHAKAARLENPALAKKTGTCGVAVSYLKSMVERGSWEYDMMGEADAAWKRGEKTTALIRWWIAGEMGYEIAQNNVAFLLDQGDSKSGKLSKSVYTFSPADKADIAQDPALSALVHWIRSAGQQNVDSLVKVGDCYYQGIGVTDGENRYEKAAGSYQSAADTQASAVAFWNLGWMYENGLGVAQDWHLAKRYYDLCSQTDPEAEWPVMLSLIKLYLRSWWAQLTGGKQKHLALFGLRKPMIEDGLPGLKSAQANRQPSIEDEMDEVTWARSRQRDELEDSYDDYLETGRTARRNSRMDGGADGSEEGDLLETISIALLVIGFSTLMWWRGRVARQREEREQAERRARGQVPPDAERRADPNAPLGFVPAAPVQI</sequence>
<organism evidence="3 4">
    <name type="scientific">Filobasidium floriforme</name>
    <dbReference type="NCBI Taxonomy" id="5210"/>
    <lineage>
        <taxon>Eukaryota</taxon>
        <taxon>Fungi</taxon>
        <taxon>Dikarya</taxon>
        <taxon>Basidiomycota</taxon>
        <taxon>Agaricomycotina</taxon>
        <taxon>Tremellomycetes</taxon>
        <taxon>Filobasidiales</taxon>
        <taxon>Filobasidiaceae</taxon>
        <taxon>Filobasidium</taxon>
    </lineage>
</organism>
<dbReference type="GO" id="GO:0005789">
    <property type="term" value="C:endoplasmic reticulum membrane"/>
    <property type="evidence" value="ECO:0007669"/>
    <property type="project" value="TreeGrafter"/>
</dbReference>
<reference evidence="3" key="1">
    <citation type="submission" date="2020-04" db="EMBL/GenBank/DDBJ databases">
        <title>Analysis of mating type loci in Filobasidium floriforme.</title>
        <authorList>
            <person name="Nowrousian M."/>
        </authorList>
    </citation>
    <scope>NUCLEOTIDE SEQUENCE</scope>
    <source>
        <strain evidence="3">CBS 6242</strain>
    </source>
</reference>
<evidence type="ECO:0000313" key="3">
    <source>
        <dbReference type="EMBL" id="KAG7539613.1"/>
    </source>
</evidence>
<dbReference type="AlphaFoldDB" id="A0A8K0JM31"/>
<dbReference type="Pfam" id="PF08238">
    <property type="entry name" value="Sel1"/>
    <property type="match status" value="6"/>
</dbReference>
<evidence type="ECO:0000256" key="1">
    <source>
        <dbReference type="ARBA" id="ARBA00038101"/>
    </source>
</evidence>
<comment type="similarity">
    <text evidence="1">Belongs to the sel-1 family.</text>
</comment>
<dbReference type="SUPFAM" id="SSF81901">
    <property type="entry name" value="HCP-like"/>
    <property type="match status" value="3"/>
</dbReference>
<gene>
    <name evidence="3" type="ORF">FFLO_03489</name>
</gene>
<protein>
    <recommendedName>
        <fullName evidence="5">HCP-like protein</fullName>
    </recommendedName>
</protein>
<dbReference type="PANTHER" id="PTHR11102:SF147">
    <property type="entry name" value="SEL1L ADAPTOR SUBUNIT OF ERAD E3 UBIQUITIN LIGASE"/>
    <property type="match status" value="1"/>
</dbReference>
<dbReference type="InterPro" id="IPR011990">
    <property type="entry name" value="TPR-like_helical_dom_sf"/>
</dbReference>
<dbReference type="Proteomes" id="UP000812966">
    <property type="component" value="Unassembled WGS sequence"/>
</dbReference>
<dbReference type="SMART" id="SM00671">
    <property type="entry name" value="SEL1"/>
    <property type="match status" value="6"/>
</dbReference>
<dbReference type="Gene3D" id="1.25.40.10">
    <property type="entry name" value="Tetratricopeptide repeat domain"/>
    <property type="match status" value="2"/>
</dbReference>
<accession>A0A8K0JM31</accession>
<feature type="region of interest" description="Disordered" evidence="2">
    <location>
        <begin position="678"/>
        <end position="713"/>
    </location>
</feature>
<evidence type="ECO:0000256" key="2">
    <source>
        <dbReference type="SAM" id="MobiDB-lite"/>
    </source>
</evidence>
<keyword evidence="4" id="KW-1185">Reference proteome</keyword>
<dbReference type="EMBL" id="JABELV010000064">
    <property type="protein sequence ID" value="KAG7539613.1"/>
    <property type="molecule type" value="Genomic_DNA"/>
</dbReference>
<dbReference type="PANTHER" id="PTHR11102">
    <property type="entry name" value="SEL-1-LIKE PROTEIN"/>
    <property type="match status" value="1"/>
</dbReference>
<proteinExistence type="inferred from homology"/>
<dbReference type="GO" id="GO:0036503">
    <property type="term" value="P:ERAD pathway"/>
    <property type="evidence" value="ECO:0007669"/>
    <property type="project" value="TreeGrafter"/>
</dbReference>
<comment type="caution">
    <text evidence="3">The sequence shown here is derived from an EMBL/GenBank/DDBJ whole genome shotgun (WGS) entry which is preliminary data.</text>
</comment>